<accession>A0A0C9TY61</accession>
<proteinExistence type="predicted"/>
<reference evidence="2" key="2">
    <citation type="submission" date="2015-01" db="EMBL/GenBank/DDBJ databases">
        <title>Evolutionary Origins and Diversification of the Mycorrhizal Mutualists.</title>
        <authorList>
            <consortium name="DOE Joint Genome Institute"/>
            <consortium name="Mycorrhizal Genomics Consortium"/>
            <person name="Kohler A."/>
            <person name="Kuo A."/>
            <person name="Nagy L.G."/>
            <person name="Floudas D."/>
            <person name="Copeland A."/>
            <person name="Barry K.W."/>
            <person name="Cichocki N."/>
            <person name="Veneault-Fourrey C."/>
            <person name="LaButti K."/>
            <person name="Lindquist E.A."/>
            <person name="Lipzen A."/>
            <person name="Lundell T."/>
            <person name="Morin E."/>
            <person name="Murat C."/>
            <person name="Riley R."/>
            <person name="Ohm R."/>
            <person name="Sun H."/>
            <person name="Tunlid A."/>
            <person name="Henrissat B."/>
            <person name="Grigoriev I.V."/>
            <person name="Hibbett D.S."/>
            <person name="Martin F."/>
        </authorList>
    </citation>
    <scope>NUCLEOTIDE SEQUENCE [LARGE SCALE GENOMIC DNA]</scope>
    <source>
        <strain evidence="2">ATCC 200175</strain>
    </source>
</reference>
<keyword evidence="2" id="KW-1185">Reference proteome</keyword>
<evidence type="ECO:0000313" key="2">
    <source>
        <dbReference type="Proteomes" id="UP000053647"/>
    </source>
</evidence>
<dbReference type="HOGENOM" id="CLU_2373393_0_0_1"/>
<reference evidence="1 2" key="1">
    <citation type="submission" date="2014-06" db="EMBL/GenBank/DDBJ databases">
        <authorList>
            <consortium name="DOE Joint Genome Institute"/>
            <person name="Kuo A."/>
            <person name="Kohler A."/>
            <person name="Nagy L.G."/>
            <person name="Floudas D."/>
            <person name="Copeland A."/>
            <person name="Barry K.W."/>
            <person name="Cichocki N."/>
            <person name="Veneault-Fourrey C."/>
            <person name="LaButti K."/>
            <person name="Lindquist E.A."/>
            <person name="Lipzen A."/>
            <person name="Lundell T."/>
            <person name="Morin E."/>
            <person name="Murat C."/>
            <person name="Sun H."/>
            <person name="Tunlid A."/>
            <person name="Henrissat B."/>
            <person name="Grigoriev I.V."/>
            <person name="Hibbett D.S."/>
            <person name="Martin F."/>
            <person name="Nordberg H.P."/>
            <person name="Cantor M.N."/>
            <person name="Hua S.X."/>
        </authorList>
    </citation>
    <scope>NUCLEOTIDE SEQUENCE [LARGE SCALE GENOMIC DNA]</scope>
    <source>
        <strain evidence="1 2">ATCC 200175</strain>
    </source>
</reference>
<gene>
    <name evidence="1" type="ORF">PAXINDRAFT_12137</name>
</gene>
<dbReference type="EMBL" id="KN819338">
    <property type="protein sequence ID" value="KIJ15223.1"/>
    <property type="molecule type" value="Genomic_DNA"/>
</dbReference>
<sequence>MEMEDDKRTELLRMDVRRDVATSVNSYPTLGVSFELEKGEYTAGAPILMHVALSRDADEDPEHQTVIPPFYPVKKMAGPTVTSFKYFDAARTSSS</sequence>
<dbReference type="OrthoDB" id="2663156at2759"/>
<evidence type="ECO:0000313" key="1">
    <source>
        <dbReference type="EMBL" id="KIJ15223.1"/>
    </source>
</evidence>
<organism evidence="1 2">
    <name type="scientific">Paxillus involutus ATCC 200175</name>
    <dbReference type="NCBI Taxonomy" id="664439"/>
    <lineage>
        <taxon>Eukaryota</taxon>
        <taxon>Fungi</taxon>
        <taxon>Dikarya</taxon>
        <taxon>Basidiomycota</taxon>
        <taxon>Agaricomycotina</taxon>
        <taxon>Agaricomycetes</taxon>
        <taxon>Agaricomycetidae</taxon>
        <taxon>Boletales</taxon>
        <taxon>Paxilineae</taxon>
        <taxon>Paxillaceae</taxon>
        <taxon>Paxillus</taxon>
    </lineage>
</organism>
<protein>
    <submittedName>
        <fullName evidence="1">Uncharacterized protein</fullName>
    </submittedName>
</protein>
<dbReference type="Proteomes" id="UP000053647">
    <property type="component" value="Unassembled WGS sequence"/>
</dbReference>
<name>A0A0C9TY61_PAXIN</name>
<dbReference type="AlphaFoldDB" id="A0A0C9TY61"/>